<dbReference type="EMBL" id="JAHBCL010000004">
    <property type="protein sequence ID" value="MBS7525711.1"/>
    <property type="molecule type" value="Genomic_DNA"/>
</dbReference>
<evidence type="ECO:0000313" key="9">
    <source>
        <dbReference type="Proteomes" id="UP000746471"/>
    </source>
</evidence>
<keyword evidence="5" id="KW-0460">Magnesium</keyword>
<dbReference type="PROSITE" id="PS51462">
    <property type="entry name" value="NUDIX"/>
    <property type="match status" value="1"/>
</dbReference>
<evidence type="ECO:0000259" key="7">
    <source>
        <dbReference type="PROSITE" id="PS51462"/>
    </source>
</evidence>
<evidence type="ECO:0000256" key="2">
    <source>
        <dbReference type="ARBA" id="ARBA00001946"/>
    </source>
</evidence>
<evidence type="ECO:0000256" key="6">
    <source>
        <dbReference type="ARBA" id="ARBA00023211"/>
    </source>
</evidence>
<sequence length="219" mass="25336">MNSKIIETLKQHKANITGVKRESAVLIPLVLKNGVWHLMYEVRAATLKSQPGEICFPGGKLECHEDSESAAIRETCEELNLEPSDIEVIGRVDSILTSFNMLIHCFVGIIDKPFESIHFSKDEVDHVFLVPVPHLCENAPDTYEIQTQMNIPESFPFEKIPDGKDYDFRTSKYPVIFYHYKDKHIWGLTARMTRNFVELLSPHCDHFDQRRKQMHQKPL</sequence>
<reference evidence="8 9" key="1">
    <citation type="submission" date="2021-05" db="EMBL/GenBank/DDBJ databases">
        <title>Fusibacter ferrireducens sp. nov., an anaerobic, sulfur- and Fe-reducing bacterium isolated from the mangrove sediment.</title>
        <authorList>
            <person name="Qiu D."/>
        </authorList>
    </citation>
    <scope>NUCLEOTIDE SEQUENCE [LARGE SCALE GENOMIC DNA]</scope>
    <source>
        <strain evidence="8 9">DSM 12116</strain>
    </source>
</reference>
<evidence type="ECO:0000256" key="5">
    <source>
        <dbReference type="ARBA" id="ARBA00022842"/>
    </source>
</evidence>
<dbReference type="SUPFAM" id="SSF55811">
    <property type="entry name" value="Nudix"/>
    <property type="match status" value="1"/>
</dbReference>
<dbReference type="InterPro" id="IPR000086">
    <property type="entry name" value="NUDIX_hydrolase_dom"/>
</dbReference>
<evidence type="ECO:0000313" key="8">
    <source>
        <dbReference type="EMBL" id="MBS7525711.1"/>
    </source>
</evidence>
<evidence type="ECO:0000256" key="3">
    <source>
        <dbReference type="ARBA" id="ARBA00022723"/>
    </source>
</evidence>
<dbReference type="InterPro" id="IPR045121">
    <property type="entry name" value="CoAse"/>
</dbReference>
<comment type="caution">
    <text evidence="8">The sequence shown here is derived from an EMBL/GenBank/DDBJ whole genome shotgun (WGS) entry which is preliminary data.</text>
</comment>
<accession>A0ABS5PMX0</accession>
<dbReference type="Gene3D" id="3.90.79.10">
    <property type="entry name" value="Nucleoside Triphosphate Pyrophosphohydrolase"/>
    <property type="match status" value="1"/>
</dbReference>
<dbReference type="PANTHER" id="PTHR12992">
    <property type="entry name" value="NUDIX HYDROLASE"/>
    <property type="match status" value="1"/>
</dbReference>
<keyword evidence="9" id="KW-1185">Reference proteome</keyword>
<evidence type="ECO:0000256" key="1">
    <source>
        <dbReference type="ARBA" id="ARBA00001936"/>
    </source>
</evidence>
<dbReference type="Pfam" id="PF00293">
    <property type="entry name" value="NUDIX"/>
    <property type="match status" value="1"/>
</dbReference>
<proteinExistence type="predicted"/>
<dbReference type="RefSeq" id="WP_213235497.1">
    <property type="nucleotide sequence ID" value="NZ_JAHBCL010000004.1"/>
</dbReference>
<dbReference type="PANTHER" id="PTHR12992:SF11">
    <property type="entry name" value="MITOCHONDRIAL COENZYME A DIPHOSPHATASE NUDT8"/>
    <property type="match status" value="1"/>
</dbReference>
<comment type="cofactor">
    <cofactor evidence="2">
        <name>Mg(2+)</name>
        <dbReference type="ChEBI" id="CHEBI:18420"/>
    </cofactor>
</comment>
<organism evidence="8 9">
    <name type="scientific">Fusibacter paucivorans</name>
    <dbReference type="NCBI Taxonomy" id="76009"/>
    <lineage>
        <taxon>Bacteria</taxon>
        <taxon>Bacillati</taxon>
        <taxon>Bacillota</taxon>
        <taxon>Clostridia</taxon>
        <taxon>Eubacteriales</taxon>
        <taxon>Eubacteriales Family XII. Incertae Sedis</taxon>
        <taxon>Fusibacter</taxon>
    </lineage>
</organism>
<dbReference type="PROSITE" id="PS00893">
    <property type="entry name" value="NUDIX_BOX"/>
    <property type="match status" value="1"/>
</dbReference>
<dbReference type="InterPro" id="IPR020084">
    <property type="entry name" value="NUDIX_hydrolase_CS"/>
</dbReference>
<protein>
    <submittedName>
        <fullName evidence="8">CoA pyrophosphatase</fullName>
    </submittedName>
</protein>
<dbReference type="Proteomes" id="UP000746471">
    <property type="component" value="Unassembled WGS sequence"/>
</dbReference>
<name>A0ABS5PMX0_9FIRM</name>
<comment type="cofactor">
    <cofactor evidence="1">
        <name>Mn(2+)</name>
        <dbReference type="ChEBI" id="CHEBI:29035"/>
    </cofactor>
</comment>
<evidence type="ECO:0000256" key="4">
    <source>
        <dbReference type="ARBA" id="ARBA00022801"/>
    </source>
</evidence>
<keyword evidence="6" id="KW-0464">Manganese</keyword>
<keyword evidence="3" id="KW-0479">Metal-binding</keyword>
<dbReference type="CDD" id="cd03426">
    <property type="entry name" value="NUDIX_CoAse_Nudt7"/>
    <property type="match status" value="1"/>
</dbReference>
<keyword evidence="4" id="KW-0378">Hydrolase</keyword>
<feature type="domain" description="Nudix hydrolase" evidence="7">
    <location>
        <begin position="20"/>
        <end position="153"/>
    </location>
</feature>
<gene>
    <name evidence="8" type="ORF">KHM83_03365</name>
</gene>
<dbReference type="InterPro" id="IPR015797">
    <property type="entry name" value="NUDIX_hydrolase-like_dom_sf"/>
</dbReference>